<evidence type="ECO:0000256" key="1">
    <source>
        <dbReference type="SAM" id="MobiDB-lite"/>
    </source>
</evidence>
<feature type="region of interest" description="Disordered" evidence="1">
    <location>
        <begin position="191"/>
        <end position="232"/>
    </location>
</feature>
<dbReference type="AlphaFoldDB" id="K1VJ23"/>
<comment type="caution">
    <text evidence="2">The sequence shown here is derived from an EMBL/GenBank/DDBJ whole genome shotgun (WGS) entry which is preliminary data.</text>
</comment>
<feature type="region of interest" description="Disordered" evidence="1">
    <location>
        <begin position="108"/>
        <end position="156"/>
    </location>
</feature>
<keyword evidence="3" id="KW-1185">Reference proteome</keyword>
<accession>K1VJ23</accession>
<dbReference type="HOGENOM" id="CLU_1195603_0_0_1"/>
<name>K1VJ23_TRIAC</name>
<organism evidence="2 3">
    <name type="scientific">Trichosporon asahii var. asahii (strain CBS 8904)</name>
    <name type="common">Yeast</name>
    <dbReference type="NCBI Taxonomy" id="1220162"/>
    <lineage>
        <taxon>Eukaryota</taxon>
        <taxon>Fungi</taxon>
        <taxon>Dikarya</taxon>
        <taxon>Basidiomycota</taxon>
        <taxon>Agaricomycotina</taxon>
        <taxon>Tremellomycetes</taxon>
        <taxon>Trichosporonales</taxon>
        <taxon>Trichosporonaceae</taxon>
        <taxon>Trichosporon</taxon>
    </lineage>
</organism>
<dbReference type="Proteomes" id="UP000006757">
    <property type="component" value="Unassembled WGS sequence"/>
</dbReference>
<gene>
    <name evidence="2" type="ORF">A1Q2_01570</name>
</gene>
<proteinExistence type="predicted"/>
<protein>
    <submittedName>
        <fullName evidence="2">Uncharacterized protein</fullName>
    </submittedName>
</protein>
<evidence type="ECO:0000313" key="3">
    <source>
        <dbReference type="Proteomes" id="UP000006757"/>
    </source>
</evidence>
<feature type="compositionally biased region" description="Gly residues" evidence="1">
    <location>
        <begin position="108"/>
        <end position="117"/>
    </location>
</feature>
<dbReference type="EMBL" id="AMBO01000234">
    <property type="protein sequence ID" value="EKD04095.1"/>
    <property type="molecule type" value="Genomic_DNA"/>
</dbReference>
<reference evidence="2 3" key="1">
    <citation type="journal article" date="2012" name="Eukaryot. Cell">
        <title>Genome sequence of the Trichosporon asahii environmental strain CBS 8904.</title>
        <authorList>
            <person name="Yang R.Y."/>
            <person name="Li H.T."/>
            <person name="Zhu H."/>
            <person name="Zhou G.P."/>
            <person name="Wang M."/>
            <person name="Wang L."/>
        </authorList>
    </citation>
    <scope>NUCLEOTIDE SEQUENCE [LARGE SCALE GENOMIC DNA]</scope>
    <source>
        <strain evidence="2 3">CBS 8904</strain>
    </source>
</reference>
<feature type="compositionally biased region" description="Basic residues" evidence="1">
    <location>
        <begin position="200"/>
        <end position="215"/>
    </location>
</feature>
<dbReference type="InParanoid" id="K1VJ23"/>
<feature type="compositionally biased region" description="Low complexity" evidence="1">
    <location>
        <begin position="128"/>
        <end position="143"/>
    </location>
</feature>
<evidence type="ECO:0000313" key="2">
    <source>
        <dbReference type="EMBL" id="EKD04095.1"/>
    </source>
</evidence>
<feature type="compositionally biased region" description="Basic residues" evidence="1">
    <location>
        <begin position="221"/>
        <end position="232"/>
    </location>
</feature>
<sequence>MGMQYGLMGRNGGASASPAGANGFQQGLWAPSFGSPMTSAGYGFNSASATPGKNALHDNKSPQMQFAGNNGAGKDFSGDYRYSNQQGSYQYPQQFRQQQNMYGHVGYGGHAHGGHGFGQQMANRGSHGQHAQHGPHGQQHAGGRFPNHSHMGQGVMNGVSGVDYQMAYDPSYYQGQYGNTTIQAKADAEAHNIRVQTQTRSRRPFQRASRTRASRASRASRANRVKSRGAHR</sequence>